<dbReference type="SUPFAM" id="SSF140996">
    <property type="entry name" value="Hermes dimerisation domain"/>
    <property type="match status" value="1"/>
</dbReference>
<name>A0A2Z6QCJ7_9GLOM</name>
<protein>
    <submittedName>
        <fullName evidence="1">Uncharacterized protein</fullName>
    </submittedName>
</protein>
<dbReference type="AlphaFoldDB" id="A0A2Z6QCJ7"/>
<comment type="caution">
    <text evidence="1">The sequence shown here is derived from an EMBL/GenBank/DDBJ whole genome shotgun (WGS) entry which is preliminary data.</text>
</comment>
<keyword evidence="2" id="KW-1185">Reference proteome</keyword>
<dbReference type="Proteomes" id="UP000247702">
    <property type="component" value="Unassembled WGS sequence"/>
</dbReference>
<reference evidence="1 2" key="1">
    <citation type="submission" date="2017-11" db="EMBL/GenBank/DDBJ databases">
        <title>The genome of Rhizophagus clarus HR1 reveals common genetic basis of auxotrophy among arbuscular mycorrhizal fungi.</title>
        <authorList>
            <person name="Kobayashi Y."/>
        </authorList>
    </citation>
    <scope>NUCLEOTIDE SEQUENCE [LARGE SCALE GENOMIC DNA]</scope>
    <source>
        <strain evidence="1 2">HR1</strain>
    </source>
</reference>
<gene>
    <name evidence="1" type="ORF">RclHR1_14370004</name>
</gene>
<sequence>MKHPSKVETEVESGEIDKFVKKELPHYTQGIFQDFTVRWIICNNQPFTAVKSEHLRLLFCILNPIAKAPSADTLHNNIINKFNEERNKIREILQNVPG</sequence>
<evidence type="ECO:0000313" key="2">
    <source>
        <dbReference type="Proteomes" id="UP000247702"/>
    </source>
</evidence>
<organism evidence="1 2">
    <name type="scientific">Rhizophagus clarus</name>
    <dbReference type="NCBI Taxonomy" id="94130"/>
    <lineage>
        <taxon>Eukaryota</taxon>
        <taxon>Fungi</taxon>
        <taxon>Fungi incertae sedis</taxon>
        <taxon>Mucoromycota</taxon>
        <taxon>Glomeromycotina</taxon>
        <taxon>Glomeromycetes</taxon>
        <taxon>Glomerales</taxon>
        <taxon>Glomeraceae</taxon>
        <taxon>Rhizophagus</taxon>
    </lineage>
</organism>
<accession>A0A2Z6QCJ7</accession>
<dbReference type="EMBL" id="BEXD01000488">
    <property type="protein sequence ID" value="GBB87873.1"/>
    <property type="molecule type" value="Genomic_DNA"/>
</dbReference>
<evidence type="ECO:0000313" key="1">
    <source>
        <dbReference type="EMBL" id="GBB87873.1"/>
    </source>
</evidence>
<proteinExistence type="predicted"/>